<evidence type="ECO:0000313" key="1">
    <source>
        <dbReference type="EMBL" id="MFH4973856.1"/>
    </source>
</evidence>
<dbReference type="Proteomes" id="UP001608902">
    <property type="component" value="Unassembled WGS sequence"/>
</dbReference>
<accession>A0ABD6E921</accession>
<gene>
    <name evidence="1" type="ORF">AB6A40_000565</name>
</gene>
<sequence>MDVGDFGDVIVDASTLVEEWPEDQPNFFRGMDIVSKDLSNIRRSSSGLASRSNLKDMSNDISKIGGEEIIH</sequence>
<protein>
    <submittedName>
        <fullName evidence="1">Uncharacterized protein</fullName>
    </submittedName>
</protein>
<comment type="caution">
    <text evidence="1">The sequence shown here is derived from an EMBL/GenBank/DDBJ whole genome shotgun (WGS) entry which is preliminary data.</text>
</comment>
<reference evidence="1 2" key="1">
    <citation type="submission" date="2024-08" db="EMBL/GenBank/DDBJ databases">
        <title>Gnathostoma spinigerum genome.</title>
        <authorList>
            <person name="Gonzalez-Bertolin B."/>
            <person name="Monzon S."/>
            <person name="Zaballos A."/>
            <person name="Jimenez P."/>
            <person name="Dekumyoy P."/>
            <person name="Varona S."/>
            <person name="Cuesta I."/>
            <person name="Sumanam S."/>
            <person name="Adisakwattana P."/>
            <person name="Gasser R.B."/>
            <person name="Hernandez-Gonzalez A."/>
            <person name="Young N.D."/>
            <person name="Perteguer M.J."/>
        </authorList>
    </citation>
    <scope>NUCLEOTIDE SEQUENCE [LARGE SCALE GENOMIC DNA]</scope>
    <source>
        <strain evidence="1">AL3</strain>
        <tissue evidence="1">Liver</tissue>
    </source>
</reference>
<dbReference type="EMBL" id="JBGFUD010000164">
    <property type="protein sequence ID" value="MFH4973856.1"/>
    <property type="molecule type" value="Genomic_DNA"/>
</dbReference>
<keyword evidence="2" id="KW-1185">Reference proteome</keyword>
<dbReference type="AlphaFoldDB" id="A0ABD6E921"/>
<proteinExistence type="predicted"/>
<name>A0ABD6E921_9BILA</name>
<organism evidence="1 2">
    <name type="scientific">Gnathostoma spinigerum</name>
    <dbReference type="NCBI Taxonomy" id="75299"/>
    <lineage>
        <taxon>Eukaryota</taxon>
        <taxon>Metazoa</taxon>
        <taxon>Ecdysozoa</taxon>
        <taxon>Nematoda</taxon>
        <taxon>Chromadorea</taxon>
        <taxon>Rhabditida</taxon>
        <taxon>Spirurina</taxon>
        <taxon>Gnathostomatomorpha</taxon>
        <taxon>Gnathostomatoidea</taxon>
        <taxon>Gnathostomatidae</taxon>
        <taxon>Gnathostoma</taxon>
    </lineage>
</organism>
<evidence type="ECO:0000313" key="2">
    <source>
        <dbReference type="Proteomes" id="UP001608902"/>
    </source>
</evidence>